<organism evidence="3 4">
    <name type="scientific">Luteitalea pratensis</name>
    <dbReference type="NCBI Taxonomy" id="1855912"/>
    <lineage>
        <taxon>Bacteria</taxon>
        <taxon>Pseudomonadati</taxon>
        <taxon>Acidobacteriota</taxon>
        <taxon>Vicinamibacteria</taxon>
        <taxon>Vicinamibacterales</taxon>
        <taxon>Vicinamibacteraceae</taxon>
        <taxon>Luteitalea</taxon>
    </lineage>
</organism>
<keyword evidence="1" id="KW-0812">Transmembrane</keyword>
<dbReference type="Pfam" id="PF19830">
    <property type="entry name" value="DUF6311"/>
    <property type="match status" value="1"/>
</dbReference>
<reference evidence="3 4" key="1">
    <citation type="journal article" date="2016" name="Genome Announc.">
        <title>First Complete Genome Sequence of a Subdivision 6 Acidobacterium Strain.</title>
        <authorList>
            <person name="Huang S."/>
            <person name="Vieira S."/>
            <person name="Bunk B."/>
            <person name="Riedel T."/>
            <person name="Sproer C."/>
            <person name="Overmann J."/>
        </authorList>
    </citation>
    <scope>NUCLEOTIDE SEQUENCE [LARGE SCALE GENOMIC DNA]</scope>
    <source>
        <strain evidence="4">DSM 100886 HEG_-6_39</strain>
    </source>
</reference>
<dbReference type="STRING" id="1855912.LuPra_00174"/>
<feature type="domain" description="DUF6311" evidence="2">
    <location>
        <begin position="61"/>
        <end position="419"/>
    </location>
</feature>
<name>A0A143PFE6_LUTPR</name>
<feature type="transmembrane region" description="Helical" evidence="1">
    <location>
        <begin position="114"/>
        <end position="134"/>
    </location>
</feature>
<evidence type="ECO:0000259" key="2">
    <source>
        <dbReference type="Pfam" id="PF19830"/>
    </source>
</evidence>
<keyword evidence="1" id="KW-1133">Transmembrane helix</keyword>
<sequence length="559" mass="60887">MSVNGRDTAPEAAPAGVPLRESLAVSLLVTLATLWYVQPVFNLRAMDRAIYWGDVRLNVWALAWNHRVFTGHAWPYFDGNIFYPHPATLAYSEHLFGIALPMLPLHLMGAPAPLVYNIAWLLSFPLLGLATHLLCRRAGLGRVGGAVAATLTACSFVRIHHTGHLQLLWLFGLPLAVYHLDRWREHPTPARLGAWALSVLTTSLASWYLAVLVVFVHLTWWPRCVWPHRRHRPAVHAVLAALGVAVVLGMFARPYVGTSRGSLGEMRANAADAHAYLVPAAATSLGHAMKTAGSALPRWSFGEQTLYVGIVVAGLAMVGIVRVLRGHAGRPDLWAQLVVTGIASLLLSLGPSADGTPRLLPFDLLAGTEGLSLFRAPARFGLLVSLTLGCLAGAAVDGWRRPYAWVLASALVVVALVDLRPNHYELKPPQPETISPLYEHLARLPPGAVVSLPIARNHPLPWYDADYEWYATRHWQPIANGYSRFEPPGYADLATHLAGFPGSEALDAMCALQVRYVVVHARRPVADLRAAIAAAGEVTRLRRISRAGEDVLYEVACPS</sequence>
<protein>
    <recommendedName>
        <fullName evidence="2">DUF6311 domain-containing protein</fullName>
    </recommendedName>
</protein>
<dbReference type="EMBL" id="CP015136">
    <property type="protein sequence ID" value="AMY07010.1"/>
    <property type="molecule type" value="Genomic_DNA"/>
</dbReference>
<keyword evidence="1" id="KW-0472">Membrane</keyword>
<dbReference type="KEGG" id="abac:LuPra_00174"/>
<dbReference type="Proteomes" id="UP000076079">
    <property type="component" value="Chromosome"/>
</dbReference>
<gene>
    <name evidence="3" type="ORF">LuPra_00174</name>
</gene>
<evidence type="ECO:0000313" key="4">
    <source>
        <dbReference type="Proteomes" id="UP000076079"/>
    </source>
</evidence>
<reference evidence="4" key="2">
    <citation type="submission" date="2016-04" db="EMBL/GenBank/DDBJ databases">
        <title>First Complete Genome Sequence of a Subdivision 6 Acidobacterium.</title>
        <authorList>
            <person name="Huang S."/>
            <person name="Vieira S."/>
            <person name="Bunk B."/>
            <person name="Riedel T."/>
            <person name="Sproeer C."/>
            <person name="Overmann J."/>
        </authorList>
    </citation>
    <scope>NUCLEOTIDE SEQUENCE [LARGE SCALE GENOMIC DNA]</scope>
    <source>
        <strain evidence="4">DSM 100886 HEG_-6_39</strain>
    </source>
</reference>
<feature type="transmembrane region" description="Helical" evidence="1">
    <location>
        <begin position="233"/>
        <end position="252"/>
    </location>
</feature>
<keyword evidence="4" id="KW-1185">Reference proteome</keyword>
<proteinExistence type="predicted"/>
<evidence type="ECO:0000256" key="1">
    <source>
        <dbReference type="SAM" id="Phobius"/>
    </source>
</evidence>
<feature type="transmembrane region" description="Helical" evidence="1">
    <location>
        <begin position="333"/>
        <end position="353"/>
    </location>
</feature>
<dbReference type="InterPro" id="IPR046278">
    <property type="entry name" value="DUF6311"/>
</dbReference>
<feature type="transmembrane region" description="Helical" evidence="1">
    <location>
        <begin position="140"/>
        <end position="157"/>
    </location>
</feature>
<dbReference type="AlphaFoldDB" id="A0A143PFE6"/>
<feature type="transmembrane region" description="Helical" evidence="1">
    <location>
        <begin position="192"/>
        <end position="221"/>
    </location>
</feature>
<feature type="transmembrane region" description="Helical" evidence="1">
    <location>
        <begin position="306"/>
        <end position="324"/>
    </location>
</feature>
<accession>A0A143PFE6</accession>
<evidence type="ECO:0000313" key="3">
    <source>
        <dbReference type="EMBL" id="AMY07010.1"/>
    </source>
</evidence>